<proteinExistence type="predicted"/>
<feature type="region of interest" description="Disordered" evidence="1">
    <location>
        <begin position="115"/>
        <end position="203"/>
    </location>
</feature>
<feature type="compositionally biased region" description="Basic and acidic residues" evidence="1">
    <location>
        <begin position="132"/>
        <end position="142"/>
    </location>
</feature>
<name>A0AAN8IZD2_PATCE</name>
<accession>A0AAN8IZD2</accession>
<protein>
    <submittedName>
        <fullName evidence="2">Uncharacterized protein</fullName>
    </submittedName>
</protein>
<comment type="caution">
    <text evidence="2">The sequence shown here is derived from an EMBL/GenBank/DDBJ whole genome shotgun (WGS) entry which is preliminary data.</text>
</comment>
<keyword evidence="3" id="KW-1185">Reference proteome</keyword>
<organism evidence="2 3">
    <name type="scientific">Patella caerulea</name>
    <name type="common">Rayed Mediterranean limpet</name>
    <dbReference type="NCBI Taxonomy" id="87958"/>
    <lineage>
        <taxon>Eukaryota</taxon>
        <taxon>Metazoa</taxon>
        <taxon>Spiralia</taxon>
        <taxon>Lophotrochozoa</taxon>
        <taxon>Mollusca</taxon>
        <taxon>Gastropoda</taxon>
        <taxon>Patellogastropoda</taxon>
        <taxon>Patelloidea</taxon>
        <taxon>Patellidae</taxon>
        <taxon>Patella</taxon>
    </lineage>
</organism>
<dbReference type="AlphaFoldDB" id="A0AAN8IZD2"/>
<dbReference type="EMBL" id="JAZGQO010000015">
    <property type="protein sequence ID" value="KAK6169007.1"/>
    <property type="molecule type" value="Genomic_DNA"/>
</dbReference>
<gene>
    <name evidence="2" type="ORF">SNE40_020139</name>
</gene>
<feature type="compositionally biased region" description="Acidic residues" evidence="1">
    <location>
        <begin position="144"/>
        <end position="183"/>
    </location>
</feature>
<feature type="compositionally biased region" description="Acidic residues" evidence="1">
    <location>
        <begin position="190"/>
        <end position="203"/>
    </location>
</feature>
<evidence type="ECO:0000313" key="3">
    <source>
        <dbReference type="Proteomes" id="UP001347796"/>
    </source>
</evidence>
<evidence type="ECO:0000313" key="2">
    <source>
        <dbReference type="EMBL" id="KAK6169007.1"/>
    </source>
</evidence>
<reference evidence="2 3" key="1">
    <citation type="submission" date="2024-01" db="EMBL/GenBank/DDBJ databases">
        <title>The genome of the rayed Mediterranean limpet Patella caerulea (Linnaeus, 1758).</title>
        <authorList>
            <person name="Anh-Thu Weber A."/>
            <person name="Halstead-Nussloch G."/>
        </authorList>
    </citation>
    <scope>NUCLEOTIDE SEQUENCE [LARGE SCALE GENOMIC DNA]</scope>
    <source>
        <strain evidence="2">AATW-2023a</strain>
        <tissue evidence="2">Whole specimen</tissue>
    </source>
</reference>
<dbReference type="Proteomes" id="UP001347796">
    <property type="component" value="Unassembled WGS sequence"/>
</dbReference>
<sequence length="203" mass="23304">MLSQSFGYRHKSLEIRLYPSKIHFTNCVETTSNHNITAEPIMEAFCEKVLEKGEYPRLQVTEKDGQYFTLNNTRLHLFKRLQDMGYCSKVTVEKIPLSEIPCGIREMMIVTQETTFKPKQHGSKRCGYLPVDQKDQDRKSDSDLSSEDDLDDDDSDLDSDLDESSDDDDDDEDDDERVCEGEEGGSCPESLEEPSVEEEERLL</sequence>
<evidence type="ECO:0000256" key="1">
    <source>
        <dbReference type="SAM" id="MobiDB-lite"/>
    </source>
</evidence>